<reference evidence="4 5" key="1">
    <citation type="journal article" date="2019" name="Syst. Appl. Microbiol.">
        <title>Polyphasic characterization of two novel Lactobacillus spp. isolated from blown salami packages: Description of Lactobacillus halodurans sp. nov. and Lactobacillus salsicarnum sp. nov.</title>
        <authorList>
            <person name="Schuster J.A."/>
            <person name="Klingl A."/>
            <person name="Vogel R.F."/>
            <person name="Ehrmann M.A."/>
        </authorList>
    </citation>
    <scope>NUCLEOTIDE SEQUENCE [LARGE SCALE GENOMIC DNA]</scope>
    <source>
        <strain evidence="3 4">TMW 1.1920</strain>
        <strain evidence="2 5">TMW 1.2172</strain>
    </source>
</reference>
<dbReference type="Proteomes" id="UP000371423">
    <property type="component" value="Unassembled WGS sequence"/>
</dbReference>
<dbReference type="PANTHER" id="PTHR15020:SF50">
    <property type="entry name" value="UPF0659 PROTEIN YMR090W"/>
    <property type="match status" value="1"/>
</dbReference>
<comment type="caution">
    <text evidence="2">The sequence shown here is derived from an EMBL/GenBank/DDBJ whole genome shotgun (WGS) entry which is preliminary data.</text>
</comment>
<gene>
    <name evidence="3" type="ORF">FHL05_00595</name>
    <name evidence="2" type="ORF">FHL06_11535</name>
</gene>
<dbReference type="SUPFAM" id="SSF51735">
    <property type="entry name" value="NAD(P)-binding Rossmann-fold domains"/>
    <property type="match status" value="1"/>
</dbReference>
<proteinExistence type="predicted"/>
<dbReference type="PANTHER" id="PTHR15020">
    <property type="entry name" value="FLAVIN REDUCTASE-RELATED"/>
    <property type="match status" value="1"/>
</dbReference>
<dbReference type="Pfam" id="PF13460">
    <property type="entry name" value="NAD_binding_10"/>
    <property type="match status" value="1"/>
</dbReference>
<keyword evidence="4" id="KW-1185">Reference proteome</keyword>
<evidence type="ECO:0000259" key="1">
    <source>
        <dbReference type="Pfam" id="PF13460"/>
    </source>
</evidence>
<name>A0A5P0ZSD5_9LACO</name>
<evidence type="ECO:0000313" key="3">
    <source>
        <dbReference type="EMBL" id="MQS96389.1"/>
    </source>
</evidence>
<dbReference type="Proteomes" id="UP000414364">
    <property type="component" value="Unassembled WGS sequence"/>
</dbReference>
<organism evidence="2 5">
    <name type="scientific">Companilactobacillus halodurans</name>
    <dbReference type="NCBI Taxonomy" id="2584183"/>
    <lineage>
        <taxon>Bacteria</taxon>
        <taxon>Bacillati</taxon>
        <taxon>Bacillota</taxon>
        <taxon>Bacilli</taxon>
        <taxon>Lactobacillales</taxon>
        <taxon>Lactobacillaceae</taxon>
        <taxon>Companilactobacillus</taxon>
    </lineage>
</organism>
<evidence type="ECO:0000313" key="4">
    <source>
        <dbReference type="Proteomes" id="UP000371423"/>
    </source>
</evidence>
<evidence type="ECO:0000313" key="2">
    <source>
        <dbReference type="EMBL" id="MQS76969.1"/>
    </source>
</evidence>
<dbReference type="AlphaFoldDB" id="A0A5P0ZSD5"/>
<evidence type="ECO:0000313" key="5">
    <source>
        <dbReference type="Proteomes" id="UP000414364"/>
    </source>
</evidence>
<dbReference type="InterPro" id="IPR016040">
    <property type="entry name" value="NAD(P)-bd_dom"/>
</dbReference>
<feature type="domain" description="NAD(P)-binding" evidence="1">
    <location>
        <begin position="8"/>
        <end position="186"/>
    </location>
</feature>
<dbReference type="OrthoDB" id="9803892at2"/>
<protein>
    <submittedName>
        <fullName evidence="2">NAD-dependent epimerase/dehydratase family protein</fullName>
    </submittedName>
</protein>
<dbReference type="InterPro" id="IPR036291">
    <property type="entry name" value="NAD(P)-bd_dom_sf"/>
</dbReference>
<sequence>MTNVLIIGATSLVGQKATKYFLNKTDDHLTLMARNPGFLSIDKNRGRVVQGDVLDDIPLDDALDDIDIVVITADSNLALSAERIIGGMDKHGVDRLIFITSMGLYNEVPVTDGASGNLTNQAILKPYQAAVQAIESSDLNYTIVRPSQFDESQDLNYEVVPEGEAGVSGDVSLNSVADFIIKAANNDKVDSHESVAICRKEA</sequence>
<dbReference type="EMBL" id="VDFO01000002">
    <property type="protein sequence ID" value="MQS96389.1"/>
    <property type="molecule type" value="Genomic_DNA"/>
</dbReference>
<accession>A0A5P0ZSD5</accession>
<dbReference type="EMBL" id="VDFP01000037">
    <property type="protein sequence ID" value="MQS76969.1"/>
    <property type="molecule type" value="Genomic_DNA"/>
</dbReference>
<dbReference type="Gene3D" id="3.40.50.720">
    <property type="entry name" value="NAD(P)-binding Rossmann-like Domain"/>
    <property type="match status" value="1"/>
</dbReference>
<dbReference type="RefSeq" id="WP_153386742.1">
    <property type="nucleotide sequence ID" value="NZ_VDFO01000002.1"/>
</dbReference>